<keyword evidence="3" id="KW-1185">Reference proteome</keyword>
<dbReference type="Proteomes" id="UP000017127">
    <property type="component" value="Unassembled WGS sequence"/>
</dbReference>
<dbReference type="PATRIC" id="fig|1348334.3.peg.950"/>
<accession>U7QRD6</accession>
<feature type="domain" description="CHAT" evidence="1">
    <location>
        <begin position="167"/>
        <end position="467"/>
    </location>
</feature>
<evidence type="ECO:0000313" key="3">
    <source>
        <dbReference type="Proteomes" id="UP000017127"/>
    </source>
</evidence>
<dbReference type="PANTHER" id="PTHR10098:SF112">
    <property type="entry name" value="SLR0380 PROTEIN"/>
    <property type="match status" value="1"/>
</dbReference>
<dbReference type="PANTHER" id="PTHR10098">
    <property type="entry name" value="RAPSYN-RELATED"/>
    <property type="match status" value="1"/>
</dbReference>
<evidence type="ECO:0000313" key="2">
    <source>
        <dbReference type="EMBL" id="ERT08971.1"/>
    </source>
</evidence>
<comment type="caution">
    <text evidence="2">The sequence shown here is derived from an EMBL/GenBank/DDBJ whole genome shotgun (WGS) entry which is preliminary data.</text>
</comment>
<dbReference type="Pfam" id="PF12770">
    <property type="entry name" value="CHAT"/>
    <property type="match status" value="1"/>
</dbReference>
<dbReference type="AlphaFoldDB" id="U7QRD6"/>
<sequence>MFPKLFTSKNRHKAGITILGFILSLVFVINLNTGKTLSQDITLSPPEQSEIASNPNLSEKVMKMEQRLEKEFEVYFDRNLAEVAQAGDDIAQTLLEISQESNIKPAVFWAIPESEYLHLVFISPGKQPLVQDIKSLKRETLIEAVKAFHNEITNPRNLYTDSYLSQAQQLYNWMIKPFEANLKKEGIDTILFCLGKGLRTLPIAALHDGQQFLVEKYSLSIIPAFNLIDSNYTPIQKAIILAMGASEFPNNNPLPAVPIELSSIVDANLMENISTQSLSRGWPGQLFLNQDFTLDNLKTQLASKTFSIIHLATHAEFLPGKPENSYIQFWDTQLHLDEMKEISWNNPSAELLVLSACQTAVGDEDVELGFAGLALQAGVQSALASLWYVSDIGTLALMSEFYQQLKTAPSKAETIQKTQIQMIQGNVRLAKNKLRFSGGEIPLSKDLSVLGETDFSHPFYWSGFTLISSPW</sequence>
<proteinExistence type="predicted"/>
<protein>
    <submittedName>
        <fullName evidence="2">CHAT domain protein</fullName>
    </submittedName>
</protein>
<evidence type="ECO:0000259" key="1">
    <source>
        <dbReference type="Pfam" id="PF12770"/>
    </source>
</evidence>
<dbReference type="EMBL" id="AUZM01000006">
    <property type="protein sequence ID" value="ERT08971.1"/>
    <property type="molecule type" value="Genomic_DNA"/>
</dbReference>
<dbReference type="InterPro" id="IPR024983">
    <property type="entry name" value="CHAT_dom"/>
</dbReference>
<gene>
    <name evidence="2" type="ORF">M595_0974</name>
</gene>
<name>U7QRD6_9CYAN</name>
<organism evidence="2 3">
    <name type="scientific">Lyngbya aestuarii BL J</name>
    <dbReference type="NCBI Taxonomy" id="1348334"/>
    <lineage>
        <taxon>Bacteria</taxon>
        <taxon>Bacillati</taxon>
        <taxon>Cyanobacteriota</taxon>
        <taxon>Cyanophyceae</taxon>
        <taxon>Oscillatoriophycideae</taxon>
        <taxon>Oscillatoriales</taxon>
        <taxon>Microcoleaceae</taxon>
        <taxon>Lyngbya</taxon>
    </lineage>
</organism>
<reference evidence="2 3" key="1">
    <citation type="journal article" date="2013" name="Front. Microbiol.">
        <title>Comparative genomic analyses of the cyanobacterium, Lyngbya aestuarii BL J, a powerful hydrogen producer.</title>
        <authorList>
            <person name="Kothari A."/>
            <person name="Vaughn M."/>
            <person name="Garcia-Pichel F."/>
        </authorList>
    </citation>
    <scope>NUCLEOTIDE SEQUENCE [LARGE SCALE GENOMIC DNA]</scope>
    <source>
        <strain evidence="2 3">BL J</strain>
    </source>
</reference>